<accession>A0AAW0LYX2</accession>
<organism evidence="1 2">
    <name type="scientific">Quercus suber</name>
    <name type="common">Cork oak</name>
    <dbReference type="NCBI Taxonomy" id="58331"/>
    <lineage>
        <taxon>Eukaryota</taxon>
        <taxon>Viridiplantae</taxon>
        <taxon>Streptophyta</taxon>
        <taxon>Embryophyta</taxon>
        <taxon>Tracheophyta</taxon>
        <taxon>Spermatophyta</taxon>
        <taxon>Magnoliopsida</taxon>
        <taxon>eudicotyledons</taxon>
        <taxon>Gunneridae</taxon>
        <taxon>Pentapetalae</taxon>
        <taxon>rosids</taxon>
        <taxon>fabids</taxon>
        <taxon>Fagales</taxon>
        <taxon>Fagaceae</taxon>
        <taxon>Quercus</taxon>
    </lineage>
</organism>
<protein>
    <submittedName>
        <fullName evidence="1">Uncharacterized protein</fullName>
    </submittedName>
</protein>
<sequence>MAGLVFAANMVASMGWHNLPYPHNPHLWPSQKFNSISSILNTLIVPDFVFRLATEVLYSNSLLKSLTIDIKDRITYTN</sequence>
<dbReference type="Proteomes" id="UP000237347">
    <property type="component" value="Unassembled WGS sequence"/>
</dbReference>
<gene>
    <name evidence="1" type="ORF">CFP56_023628</name>
</gene>
<comment type="caution">
    <text evidence="1">The sequence shown here is derived from an EMBL/GenBank/DDBJ whole genome shotgun (WGS) entry which is preliminary data.</text>
</comment>
<dbReference type="AlphaFoldDB" id="A0AAW0LYX2"/>
<proteinExistence type="predicted"/>
<name>A0AAW0LYX2_QUESU</name>
<dbReference type="EMBL" id="PKMF04000037">
    <property type="protein sequence ID" value="KAK7856366.1"/>
    <property type="molecule type" value="Genomic_DNA"/>
</dbReference>
<evidence type="ECO:0000313" key="1">
    <source>
        <dbReference type="EMBL" id="KAK7856366.1"/>
    </source>
</evidence>
<keyword evidence="2" id="KW-1185">Reference proteome</keyword>
<reference evidence="1 2" key="1">
    <citation type="journal article" date="2018" name="Sci. Data">
        <title>The draft genome sequence of cork oak.</title>
        <authorList>
            <person name="Ramos A.M."/>
            <person name="Usie A."/>
            <person name="Barbosa P."/>
            <person name="Barros P.M."/>
            <person name="Capote T."/>
            <person name="Chaves I."/>
            <person name="Simoes F."/>
            <person name="Abreu I."/>
            <person name="Carrasquinho I."/>
            <person name="Faro C."/>
            <person name="Guimaraes J.B."/>
            <person name="Mendonca D."/>
            <person name="Nobrega F."/>
            <person name="Rodrigues L."/>
            <person name="Saibo N.J.M."/>
            <person name="Varela M.C."/>
            <person name="Egas C."/>
            <person name="Matos J."/>
            <person name="Miguel C.M."/>
            <person name="Oliveira M.M."/>
            <person name="Ricardo C.P."/>
            <person name="Goncalves S."/>
        </authorList>
    </citation>
    <scope>NUCLEOTIDE SEQUENCE [LARGE SCALE GENOMIC DNA]</scope>
    <source>
        <strain evidence="2">cv. HL8</strain>
    </source>
</reference>
<evidence type="ECO:0000313" key="2">
    <source>
        <dbReference type="Proteomes" id="UP000237347"/>
    </source>
</evidence>